<dbReference type="PANTHER" id="PTHR15495">
    <property type="entry name" value="NEGATIVE REGULATOR OF VESICLE FORMATION-RELATED"/>
    <property type="match status" value="1"/>
</dbReference>
<reference evidence="15" key="1">
    <citation type="submission" date="2018-04" db="EMBL/GenBank/DDBJ databases">
        <title>Whole genome sequencing of Hypsizygus marmoreus.</title>
        <authorList>
            <person name="Choi I.-G."/>
            <person name="Min B."/>
            <person name="Kim J.-G."/>
            <person name="Kim S."/>
            <person name="Oh Y.-L."/>
            <person name="Kong W.-S."/>
            <person name="Park H."/>
            <person name="Jeong J."/>
            <person name="Song E.-S."/>
        </authorList>
    </citation>
    <scope>NUCLEOTIDE SEQUENCE [LARGE SCALE GENOMIC DNA]</scope>
    <source>
        <strain evidence="15">51987-8</strain>
    </source>
</reference>
<feature type="signal peptide" evidence="12">
    <location>
        <begin position="1"/>
        <end position="28"/>
    </location>
</feature>
<dbReference type="InParanoid" id="A0A369JFI2"/>
<comment type="caution">
    <text evidence="15">The sequence shown here is derived from an EMBL/GenBank/DDBJ whole genome shotgun (WGS) entry which is preliminary data.</text>
</comment>
<dbReference type="EMBL" id="LUEZ02000071">
    <property type="protein sequence ID" value="RDB19940.1"/>
    <property type="molecule type" value="Genomic_DNA"/>
</dbReference>
<dbReference type="Pfam" id="PF25140">
    <property type="entry name" value="PGAP1_TMD"/>
    <property type="match status" value="1"/>
</dbReference>
<feature type="transmembrane region" description="Helical" evidence="10">
    <location>
        <begin position="938"/>
        <end position="957"/>
    </location>
</feature>
<evidence type="ECO:0000256" key="12">
    <source>
        <dbReference type="SAM" id="SignalP"/>
    </source>
</evidence>
<keyword evidence="16" id="KW-1185">Reference proteome</keyword>
<feature type="transmembrane region" description="Helical" evidence="10">
    <location>
        <begin position="704"/>
        <end position="737"/>
    </location>
</feature>
<gene>
    <name evidence="15" type="primary">bst-1</name>
    <name evidence="15" type="ORF">Hypma_012856</name>
</gene>
<evidence type="ECO:0000256" key="5">
    <source>
        <dbReference type="ARBA" id="ARBA00022801"/>
    </source>
</evidence>
<feature type="chain" id="PRO_5016711576" description="GPI inositol-deacylase" evidence="12">
    <location>
        <begin position="29"/>
        <end position="975"/>
    </location>
</feature>
<evidence type="ECO:0000256" key="6">
    <source>
        <dbReference type="ARBA" id="ARBA00022824"/>
    </source>
</evidence>
<evidence type="ECO:0000256" key="10">
    <source>
        <dbReference type="RuleBase" id="RU365011"/>
    </source>
</evidence>
<dbReference type="Proteomes" id="UP000076154">
    <property type="component" value="Unassembled WGS sequence"/>
</dbReference>
<feature type="region of interest" description="Disordered" evidence="11">
    <location>
        <begin position="317"/>
        <end position="337"/>
    </location>
</feature>
<evidence type="ECO:0000256" key="7">
    <source>
        <dbReference type="ARBA" id="ARBA00022927"/>
    </source>
</evidence>
<dbReference type="GO" id="GO:0005789">
    <property type="term" value="C:endoplasmic reticulum membrane"/>
    <property type="evidence" value="ECO:0007669"/>
    <property type="project" value="UniProtKB-SubCell"/>
</dbReference>
<evidence type="ECO:0000313" key="15">
    <source>
        <dbReference type="EMBL" id="RDB19940.1"/>
    </source>
</evidence>
<evidence type="ECO:0000256" key="9">
    <source>
        <dbReference type="ARBA" id="ARBA00023136"/>
    </source>
</evidence>
<dbReference type="Pfam" id="PF07819">
    <property type="entry name" value="PGAP1"/>
    <property type="match status" value="1"/>
</dbReference>
<keyword evidence="8 10" id="KW-1133">Transmembrane helix</keyword>
<feature type="transmembrane region" description="Helical" evidence="10">
    <location>
        <begin position="849"/>
        <end position="868"/>
    </location>
</feature>
<dbReference type="PANTHER" id="PTHR15495:SF7">
    <property type="entry name" value="GPI INOSITOL-DEACYLASE"/>
    <property type="match status" value="1"/>
</dbReference>
<evidence type="ECO:0000313" key="16">
    <source>
        <dbReference type="Proteomes" id="UP000076154"/>
    </source>
</evidence>
<proteinExistence type="inferred from homology"/>
<feature type="domain" description="GPI inositol-deacylase PGAP1-like alpha/beta" evidence="13">
    <location>
        <begin position="77"/>
        <end position="293"/>
    </location>
</feature>
<feature type="transmembrane region" description="Helical" evidence="10">
    <location>
        <begin position="672"/>
        <end position="692"/>
    </location>
</feature>
<dbReference type="InterPro" id="IPR012908">
    <property type="entry name" value="PGAP1-ab_dom-like"/>
</dbReference>
<comment type="subcellular location">
    <subcellularLocation>
        <location evidence="1">Endoplasmic reticulum membrane</location>
        <topology evidence="1">Multi-pass membrane protein</topology>
    </subcellularLocation>
</comment>
<keyword evidence="12" id="KW-0732">Signal</keyword>
<evidence type="ECO:0000259" key="13">
    <source>
        <dbReference type="Pfam" id="PF07819"/>
    </source>
</evidence>
<feature type="domain" description="GPI inositol-deacylase transmembrane" evidence="14">
    <location>
        <begin position="689"/>
        <end position="954"/>
    </location>
</feature>
<evidence type="ECO:0000256" key="3">
    <source>
        <dbReference type="ARBA" id="ARBA00022448"/>
    </source>
</evidence>
<dbReference type="SUPFAM" id="SSF53474">
    <property type="entry name" value="alpha/beta-Hydrolases"/>
    <property type="match status" value="1"/>
</dbReference>
<dbReference type="OrthoDB" id="348976at2759"/>
<protein>
    <recommendedName>
        <fullName evidence="10">GPI inositol-deacylase</fullName>
        <ecNumber evidence="10">3.1.-.-</ecNumber>
    </recommendedName>
</protein>
<dbReference type="GO" id="GO:0006505">
    <property type="term" value="P:GPI anchor metabolic process"/>
    <property type="evidence" value="ECO:0007669"/>
    <property type="project" value="TreeGrafter"/>
</dbReference>
<evidence type="ECO:0000256" key="4">
    <source>
        <dbReference type="ARBA" id="ARBA00022692"/>
    </source>
</evidence>
<organism evidence="15 16">
    <name type="scientific">Hypsizygus marmoreus</name>
    <name type="common">White beech mushroom</name>
    <name type="synonym">Agaricus marmoreus</name>
    <dbReference type="NCBI Taxonomy" id="39966"/>
    <lineage>
        <taxon>Eukaryota</taxon>
        <taxon>Fungi</taxon>
        <taxon>Dikarya</taxon>
        <taxon>Basidiomycota</taxon>
        <taxon>Agaricomycotina</taxon>
        <taxon>Agaricomycetes</taxon>
        <taxon>Agaricomycetidae</taxon>
        <taxon>Agaricales</taxon>
        <taxon>Tricholomatineae</taxon>
        <taxon>Lyophyllaceae</taxon>
        <taxon>Hypsizygus</taxon>
    </lineage>
</organism>
<comment type="similarity">
    <text evidence="2 10">Belongs to the GPI inositol-deacylase family.</text>
</comment>
<keyword evidence="6 10" id="KW-0256">Endoplasmic reticulum</keyword>
<keyword evidence="5 10" id="KW-0378">Hydrolase</keyword>
<dbReference type="STRING" id="39966.A0A369JFI2"/>
<evidence type="ECO:0000256" key="8">
    <source>
        <dbReference type="ARBA" id="ARBA00022989"/>
    </source>
</evidence>
<evidence type="ECO:0000256" key="1">
    <source>
        <dbReference type="ARBA" id="ARBA00004477"/>
    </source>
</evidence>
<comment type="function">
    <text evidence="10">Involved in inositol deacylation of GPI-anchored proteins which plays important roles in the quality control and ER-associated degradation of GPI-anchored proteins.</text>
</comment>
<dbReference type="InterPro" id="IPR056824">
    <property type="entry name" value="PGAP1_TMD"/>
</dbReference>
<feature type="transmembrane region" description="Helical" evidence="10">
    <location>
        <begin position="916"/>
        <end position="932"/>
    </location>
</feature>
<dbReference type="FunCoup" id="A0A369JFI2">
    <property type="interactions" value="163"/>
</dbReference>
<evidence type="ECO:0000256" key="2">
    <source>
        <dbReference type="ARBA" id="ARBA00006931"/>
    </source>
</evidence>
<dbReference type="AlphaFoldDB" id="A0A369JFI2"/>
<sequence length="975" mass="107657">MPPSLTLILGSLSLATLWLFYLATLDTSENLSPQGCRMSWMSPSYILQNDFNTSWTPLARRYSLSLYREVGWDPNQAQGTPVLFIPGNAGSSHQVRSIASSATRQFYTSPSVVAPDFSERTVKPLDFFAVEFNEDLSAFHGPTLDSQIAYISRAITYILSLYPANTSILIMGHSMGGIVATSLLPSPDISTIITMSTPHVLPPARFDSRIDKIYRQNRQALDSDPTPILSLCGGATDMMIPSESCILPMDSQGDVFRRTVFTSALEGAWTGVGHREMVWCHQVRWRVARAALEVGAADSPSTRGDVLDTWLRDGHTLPNAASKKTNPETNAPEKIPFENVDEGSNLLVYGPRGSRTYLLHVPSGVPSSSTLKAVVLVGLGSIPPVSPQEPAPLRVSVYLCSSSPASQEAVPRCNPLEPSLLKLIPNPVPGEVFPVPDEGSGESEGSVVYEGDIPPLDDEHVEKRWIAVRVENGDGRGWVAGGFSRDDEVIAAPSTFSLLFRRANVVFRDAKALRTHFMFPNILSNALIVYRYTPTRPIEESWCSDPLLAPLIMHTSHPSETHYYPFNIPNRRILLHTHSPAPYIPVGSSVPHRSLNFVIYATSLGCNMLGFDISIDWSATLGRWASRYPTTLVSWAVGVVAVVLFTAWGVCDRDSAMPAVHQSLSTYSRYTLRKLLLASFVIAILPLPVDYYLGTRGELFFAPIAPLLLLTASGLVFVSWWVLSALIWPIGLLWSFVFGRPRRREEIGVRRSTIVSMGLIFALIFLFVPWQVAYLGCWLIHLLTCASSARNLSLLKSASTPGGAPIPLIRVTGTDDMEEDKPSEIQNHESQRGPVQNYRIDNHNHNMHLLLLMTWLLPLVAPVLAVWVRTLATAGLTTPFDGDHDFLNVAPFLVLVDFASWNTGMLFERQRFERALSVRWCLAVLAGTGFFFGPRRAYGVFDVAKIAVGLIVIIRVGRRYWGGAAWSVDENKTVR</sequence>
<dbReference type="Gene3D" id="3.40.50.1820">
    <property type="entry name" value="alpha/beta hydrolase"/>
    <property type="match status" value="1"/>
</dbReference>
<feature type="transmembrane region" description="Helical" evidence="10">
    <location>
        <begin position="749"/>
        <end position="767"/>
    </location>
</feature>
<dbReference type="GO" id="GO:0006888">
    <property type="term" value="P:endoplasmic reticulum to Golgi vesicle-mediated transport"/>
    <property type="evidence" value="ECO:0007669"/>
    <property type="project" value="TreeGrafter"/>
</dbReference>
<dbReference type="InterPro" id="IPR029058">
    <property type="entry name" value="AB_hydrolase_fold"/>
</dbReference>
<dbReference type="GO" id="GO:0050185">
    <property type="term" value="F:phosphatidylinositol deacylase activity"/>
    <property type="evidence" value="ECO:0007669"/>
    <property type="project" value="TreeGrafter"/>
</dbReference>
<feature type="transmembrane region" description="Helical" evidence="10">
    <location>
        <begin position="632"/>
        <end position="651"/>
    </location>
</feature>
<keyword evidence="7 10" id="KW-0653">Protein transport</keyword>
<name>A0A369JFI2_HYPMA</name>
<dbReference type="InterPro" id="IPR039529">
    <property type="entry name" value="PGAP1/BST1"/>
</dbReference>
<dbReference type="GO" id="GO:0015031">
    <property type="term" value="P:protein transport"/>
    <property type="evidence" value="ECO:0007669"/>
    <property type="project" value="UniProtKB-KW"/>
</dbReference>
<accession>A0A369JFI2</accession>
<keyword evidence="4 10" id="KW-0812">Transmembrane</keyword>
<evidence type="ECO:0000256" key="11">
    <source>
        <dbReference type="SAM" id="MobiDB-lite"/>
    </source>
</evidence>
<dbReference type="EC" id="3.1.-.-" evidence="10"/>
<keyword evidence="3 10" id="KW-0813">Transport</keyword>
<keyword evidence="9 10" id="KW-0472">Membrane</keyword>
<evidence type="ECO:0000259" key="14">
    <source>
        <dbReference type="Pfam" id="PF25140"/>
    </source>
</evidence>